<accession>A0A168AST4</accession>
<dbReference type="OrthoDB" id="1028014at2759"/>
<dbReference type="Gene3D" id="3.40.50.150">
    <property type="entry name" value="Vaccinia Virus protein VP39"/>
    <property type="match status" value="1"/>
</dbReference>
<dbReference type="SUPFAM" id="SSF82199">
    <property type="entry name" value="SET domain"/>
    <property type="match status" value="1"/>
</dbReference>
<feature type="domain" description="SET" evidence="1">
    <location>
        <begin position="344"/>
        <end position="607"/>
    </location>
</feature>
<dbReference type="Proteomes" id="UP000078544">
    <property type="component" value="Unassembled WGS sequence"/>
</dbReference>
<dbReference type="PANTHER" id="PTHR12197:SF292">
    <property type="entry name" value="SET DOMAIN-CONTAINING PROTEIN"/>
    <property type="match status" value="1"/>
</dbReference>
<protein>
    <submittedName>
        <fullName evidence="3">Set and mynd domain containing protein</fullName>
    </submittedName>
</protein>
<dbReference type="CDD" id="cd02440">
    <property type="entry name" value="AdoMet_MTases"/>
    <property type="match status" value="1"/>
</dbReference>
<feature type="domain" description="Methyltransferase" evidence="2">
    <location>
        <begin position="80"/>
        <end position="178"/>
    </location>
</feature>
<comment type="caution">
    <text evidence="3">The sequence shown here is derived from an EMBL/GenBank/DDBJ whole genome shotgun (WGS) entry which is preliminary data.</text>
</comment>
<keyword evidence="4" id="KW-1185">Reference proteome</keyword>
<sequence length="643" mass="72326">MATRTPTGRVASLFAHVKDNWCQEFFDEMYVCTNGDCIEDAAITEDECTRIESIPCVQRLFRAAAAHERPDQLGSPGLRILDLCCGQGRHSIALATRHPRARILGVDQSEYLIQLARQRSLALGLGQVDFKQSDARQILAPSDTFDLVMVMGHSLGCLNDSDGAAVLKEISRVVRPGGSVIIEIPNSTWLLEHFSPSGWEWLDEPNLSDKNEDVKNETASRQLIACRERELSPDKKRMASREIVIDVLSGSVLRDQFYAVRLYSLDEMSSIMTDSGLQMRPDETIQVRGPQYEGTGDAGMLEARQIVVAMRPPFPALAAAANPQDALIYVHPLLQPGHDPLKGKMLRASASISAGTVILADVPYAMVPIQSGTARRFICSNVCCRKLVSIEQTSRCPKACADRVNWCDDKCRAAGELHHQLECTWLKEQSELLRVTEGEYDFTMLWMVLRLLIGRLVEMSAGSADTHTLTCDWEDRFQRGWQSFNETRSNLELWPRAQLDRWRRLIDTYLTTSILSTLQVSAEEALVVLCQEETNSFWLHDGVTGTFPVPEEPQSRGEPYALAVYPRACGFNHSCSPNVIRHPDEKGRMVFRASRDITEAEECVISYFDLAEYVDVDSRQTLLRDWFRFTCLCDRCELESSDS</sequence>
<dbReference type="PANTHER" id="PTHR12197">
    <property type="entry name" value="HISTONE-LYSINE N-METHYLTRANSFERASE SMYD"/>
    <property type="match status" value="1"/>
</dbReference>
<dbReference type="InterPro" id="IPR046341">
    <property type="entry name" value="SET_dom_sf"/>
</dbReference>
<reference evidence="3 4" key="1">
    <citation type="journal article" date="2016" name="Genome Biol. Evol.">
        <title>Divergent and convergent evolution of fungal pathogenicity.</title>
        <authorList>
            <person name="Shang Y."/>
            <person name="Xiao G."/>
            <person name="Zheng P."/>
            <person name="Cen K."/>
            <person name="Zhan S."/>
            <person name="Wang C."/>
        </authorList>
    </citation>
    <scope>NUCLEOTIDE SEQUENCE [LARGE SCALE GENOMIC DNA]</scope>
    <source>
        <strain evidence="3 4">RCEF 2490</strain>
    </source>
</reference>
<evidence type="ECO:0000313" key="3">
    <source>
        <dbReference type="EMBL" id="KZZ94301.1"/>
    </source>
</evidence>
<dbReference type="InterPro" id="IPR029063">
    <property type="entry name" value="SAM-dependent_MTases_sf"/>
</dbReference>
<dbReference type="EMBL" id="AZGY01000011">
    <property type="protein sequence ID" value="KZZ94301.1"/>
    <property type="molecule type" value="Genomic_DNA"/>
</dbReference>
<gene>
    <name evidence="3" type="ORF">AAL_05268</name>
</gene>
<dbReference type="InterPro" id="IPR050869">
    <property type="entry name" value="H3K4_H4K5_MeTrfase"/>
</dbReference>
<evidence type="ECO:0000313" key="4">
    <source>
        <dbReference type="Proteomes" id="UP000078544"/>
    </source>
</evidence>
<evidence type="ECO:0000259" key="2">
    <source>
        <dbReference type="Pfam" id="PF13649"/>
    </source>
</evidence>
<dbReference type="Pfam" id="PF13649">
    <property type="entry name" value="Methyltransf_25"/>
    <property type="match status" value="1"/>
</dbReference>
<dbReference type="Gene3D" id="2.170.270.10">
    <property type="entry name" value="SET domain"/>
    <property type="match status" value="1"/>
</dbReference>
<dbReference type="InterPro" id="IPR041698">
    <property type="entry name" value="Methyltransf_25"/>
</dbReference>
<dbReference type="Gene3D" id="6.10.140.2220">
    <property type="match status" value="1"/>
</dbReference>
<organism evidence="3 4">
    <name type="scientific">Moelleriella libera RCEF 2490</name>
    <dbReference type="NCBI Taxonomy" id="1081109"/>
    <lineage>
        <taxon>Eukaryota</taxon>
        <taxon>Fungi</taxon>
        <taxon>Dikarya</taxon>
        <taxon>Ascomycota</taxon>
        <taxon>Pezizomycotina</taxon>
        <taxon>Sordariomycetes</taxon>
        <taxon>Hypocreomycetidae</taxon>
        <taxon>Hypocreales</taxon>
        <taxon>Clavicipitaceae</taxon>
        <taxon>Moelleriella</taxon>
    </lineage>
</organism>
<evidence type="ECO:0000259" key="1">
    <source>
        <dbReference type="Pfam" id="PF00856"/>
    </source>
</evidence>
<name>A0A168AST4_9HYPO</name>
<dbReference type="Gene3D" id="1.10.220.160">
    <property type="match status" value="1"/>
</dbReference>
<dbReference type="AlphaFoldDB" id="A0A168AST4"/>
<dbReference type="SUPFAM" id="SSF53335">
    <property type="entry name" value="S-adenosyl-L-methionine-dependent methyltransferases"/>
    <property type="match status" value="1"/>
</dbReference>
<dbReference type="InterPro" id="IPR001214">
    <property type="entry name" value="SET_dom"/>
</dbReference>
<dbReference type="STRING" id="1081109.A0A168AST4"/>
<dbReference type="CDD" id="cd20071">
    <property type="entry name" value="SET_SMYD"/>
    <property type="match status" value="1"/>
</dbReference>
<dbReference type="Pfam" id="PF00856">
    <property type="entry name" value="SET"/>
    <property type="match status" value="1"/>
</dbReference>
<proteinExistence type="predicted"/>